<keyword evidence="2" id="KW-1185">Reference proteome</keyword>
<dbReference type="Proteomes" id="UP000004754">
    <property type="component" value="Unassembled WGS sequence"/>
</dbReference>
<dbReference type="STRING" id="887929.HMP0721_0269"/>
<name>E6ME36_9FIRM</name>
<reference evidence="1 2" key="1">
    <citation type="submission" date="2010-12" db="EMBL/GenBank/DDBJ databases">
        <authorList>
            <person name="Muzny D."/>
            <person name="Qin X."/>
            <person name="Deng J."/>
            <person name="Jiang H."/>
            <person name="Liu Y."/>
            <person name="Qu J."/>
            <person name="Song X.-Z."/>
            <person name="Zhang L."/>
            <person name="Thornton R."/>
            <person name="Coyle M."/>
            <person name="Francisco L."/>
            <person name="Jackson L."/>
            <person name="Javaid M."/>
            <person name="Korchina V."/>
            <person name="Kovar C."/>
            <person name="Mata R."/>
            <person name="Mathew T."/>
            <person name="Ngo R."/>
            <person name="Nguyen L."/>
            <person name="Nguyen N."/>
            <person name="Okwuonu G."/>
            <person name="Ongeri F."/>
            <person name="Pham C."/>
            <person name="Simmons D."/>
            <person name="Wilczek-Boney K."/>
            <person name="Hale W."/>
            <person name="Jakkamsetti A."/>
            <person name="Pham P."/>
            <person name="Ruth R."/>
            <person name="San Lucas F."/>
            <person name="Warren J."/>
            <person name="Zhang J."/>
            <person name="Zhao Z."/>
            <person name="Zhou C."/>
            <person name="Zhu D."/>
            <person name="Lee S."/>
            <person name="Bess C."/>
            <person name="Blankenburg K."/>
            <person name="Forbes L."/>
            <person name="Fu Q."/>
            <person name="Gubbala S."/>
            <person name="Hirani K."/>
            <person name="Jayaseelan J.C."/>
            <person name="Lara F."/>
            <person name="Munidasa M."/>
            <person name="Palculict T."/>
            <person name="Patil S."/>
            <person name="Pu L.-L."/>
            <person name="Saada N."/>
            <person name="Tang L."/>
            <person name="Weissenberger G."/>
            <person name="Zhu Y."/>
            <person name="Hemphill L."/>
            <person name="Shang Y."/>
            <person name="Youmans B."/>
            <person name="Ayvaz T."/>
            <person name="Ross M."/>
            <person name="Santibanez J."/>
            <person name="Aqrawi P."/>
            <person name="Gross S."/>
            <person name="Joshi V."/>
            <person name="Fowler G."/>
            <person name="Nazareth L."/>
            <person name="Reid J."/>
            <person name="Worley K."/>
            <person name="Petrosino J."/>
            <person name="Highlander S."/>
            <person name="Gibbs R."/>
        </authorList>
    </citation>
    <scope>NUCLEOTIDE SEQUENCE [LARGE SCALE GENOMIC DNA]</scope>
    <source>
        <strain evidence="1 2">ATCC 23263</strain>
    </source>
</reference>
<evidence type="ECO:0000313" key="2">
    <source>
        <dbReference type="Proteomes" id="UP000004754"/>
    </source>
</evidence>
<gene>
    <name evidence="1" type="ORF">HMP0721_0269</name>
</gene>
<protein>
    <submittedName>
        <fullName evidence="1">Uncharacterized protein</fullName>
    </submittedName>
</protein>
<proteinExistence type="predicted"/>
<sequence>MAKCTILVIECHHNGDFSESIKRATHKAENVGFIFLLYIEEFSV</sequence>
<dbReference type="EMBL" id="AEQN01000005">
    <property type="protein sequence ID" value="EFV02795.1"/>
    <property type="molecule type" value="Genomic_DNA"/>
</dbReference>
<accession>E6ME36</accession>
<dbReference type="AlphaFoldDB" id="E6ME36"/>
<organism evidence="1 2">
    <name type="scientific">Pseudoramibacter alactolyticus ATCC 23263</name>
    <dbReference type="NCBI Taxonomy" id="887929"/>
    <lineage>
        <taxon>Bacteria</taxon>
        <taxon>Bacillati</taxon>
        <taxon>Bacillota</taxon>
        <taxon>Clostridia</taxon>
        <taxon>Eubacteriales</taxon>
        <taxon>Eubacteriaceae</taxon>
        <taxon>Pseudoramibacter</taxon>
    </lineage>
</organism>
<evidence type="ECO:0000313" key="1">
    <source>
        <dbReference type="EMBL" id="EFV02795.1"/>
    </source>
</evidence>
<dbReference type="HOGENOM" id="CLU_3220773_0_0_9"/>
<comment type="caution">
    <text evidence="1">The sequence shown here is derived from an EMBL/GenBank/DDBJ whole genome shotgun (WGS) entry which is preliminary data.</text>
</comment>